<sequence length="92" mass="10445">MRRNIFSTISILSFIITFFMLGYDSTKWYGSFFNFLYDISIFTPFSLGGLGIISAFLGIKGDIRMVLIVLNAFLLFIFLGAYLIGIFGFQNP</sequence>
<evidence type="ECO:0000313" key="3">
    <source>
        <dbReference type="Proteomes" id="UP000037326"/>
    </source>
</evidence>
<name>A0A0K9F2S3_9BACI</name>
<feature type="transmembrane region" description="Helical" evidence="1">
    <location>
        <begin position="66"/>
        <end position="89"/>
    </location>
</feature>
<keyword evidence="1" id="KW-0472">Membrane</keyword>
<dbReference type="OrthoDB" id="2736663at2"/>
<organism evidence="2 3">
    <name type="scientific">Lysinibacillus xylanilyticus</name>
    <dbReference type="NCBI Taxonomy" id="582475"/>
    <lineage>
        <taxon>Bacteria</taxon>
        <taxon>Bacillati</taxon>
        <taxon>Bacillota</taxon>
        <taxon>Bacilli</taxon>
        <taxon>Bacillales</taxon>
        <taxon>Bacillaceae</taxon>
        <taxon>Lysinibacillus</taxon>
    </lineage>
</organism>
<dbReference type="PATRIC" id="fig|582475.4.peg.5067"/>
<dbReference type="RefSeq" id="WP_049668766.1">
    <property type="nucleotide sequence ID" value="NZ_LFXJ01000011.1"/>
</dbReference>
<accession>A0A0K9F2S3</accession>
<comment type="caution">
    <text evidence="2">The sequence shown here is derived from an EMBL/GenBank/DDBJ whole genome shotgun (WGS) entry which is preliminary data.</text>
</comment>
<proteinExistence type="predicted"/>
<dbReference type="AlphaFoldDB" id="A0A0K9F2S3"/>
<feature type="transmembrane region" description="Helical" evidence="1">
    <location>
        <begin position="35"/>
        <end position="59"/>
    </location>
</feature>
<dbReference type="EMBL" id="LFXJ01000011">
    <property type="protein sequence ID" value="KMY28497.1"/>
    <property type="molecule type" value="Genomic_DNA"/>
</dbReference>
<evidence type="ECO:0000313" key="2">
    <source>
        <dbReference type="EMBL" id="KMY28497.1"/>
    </source>
</evidence>
<protein>
    <submittedName>
        <fullName evidence="2">Uncharacterized protein</fullName>
    </submittedName>
</protein>
<dbReference type="GeneID" id="96600943"/>
<gene>
    <name evidence="2" type="ORF">ACZ11_22300</name>
</gene>
<evidence type="ECO:0000256" key="1">
    <source>
        <dbReference type="SAM" id="Phobius"/>
    </source>
</evidence>
<feature type="transmembrane region" description="Helical" evidence="1">
    <location>
        <begin position="5"/>
        <end position="23"/>
    </location>
</feature>
<reference evidence="3" key="1">
    <citation type="submission" date="2015-07" db="EMBL/GenBank/DDBJ databases">
        <authorList>
            <consortium name="Consortium for Microbial Forensics and Genomics (microFORGE)"/>
            <person name="Knight B.M."/>
            <person name="Roberts D.P."/>
            <person name="Lin D."/>
            <person name="Hari K."/>
            <person name="Fletcher J."/>
            <person name="Melcher U."/>
            <person name="Blagden T."/>
            <person name="Winegar R.A."/>
        </authorList>
    </citation>
    <scope>NUCLEOTIDE SEQUENCE [LARGE SCALE GENOMIC DNA]</scope>
    <source>
        <strain evidence="3">DSM 23493</strain>
    </source>
</reference>
<keyword evidence="1" id="KW-0812">Transmembrane</keyword>
<dbReference type="Proteomes" id="UP000037326">
    <property type="component" value="Unassembled WGS sequence"/>
</dbReference>
<keyword evidence="1" id="KW-1133">Transmembrane helix</keyword>